<reference evidence="1" key="2">
    <citation type="submission" date="2020-11" db="EMBL/GenBank/DDBJ databases">
        <authorList>
            <person name="McCartney M.A."/>
            <person name="Auch B."/>
            <person name="Kono T."/>
            <person name="Mallez S."/>
            <person name="Becker A."/>
            <person name="Gohl D.M."/>
            <person name="Silverstein K.A.T."/>
            <person name="Koren S."/>
            <person name="Bechman K.B."/>
            <person name="Herman A."/>
            <person name="Abrahante J.E."/>
            <person name="Garbe J."/>
        </authorList>
    </citation>
    <scope>NUCLEOTIDE SEQUENCE</scope>
    <source>
        <strain evidence="1">Duluth1</strain>
        <tissue evidence="1">Whole animal</tissue>
    </source>
</reference>
<keyword evidence="2" id="KW-1185">Reference proteome</keyword>
<dbReference type="PANTHER" id="PTHR47456:SF4">
    <property type="entry name" value="SWIM-TYPE DOMAIN-CONTAINING PROTEIN"/>
    <property type="match status" value="1"/>
</dbReference>
<accession>A0A9D4LZR6</accession>
<gene>
    <name evidence="1" type="ORF">DPMN_031315</name>
</gene>
<dbReference type="Pfam" id="PF15299">
    <property type="entry name" value="ALS2CR8"/>
    <property type="match status" value="1"/>
</dbReference>
<dbReference type="AlphaFoldDB" id="A0A9D4LZR6"/>
<proteinExistence type="predicted"/>
<dbReference type="EMBL" id="JAIWYP010000002">
    <property type="protein sequence ID" value="KAH3868175.1"/>
    <property type="molecule type" value="Genomic_DNA"/>
</dbReference>
<evidence type="ECO:0000313" key="2">
    <source>
        <dbReference type="Proteomes" id="UP000828390"/>
    </source>
</evidence>
<dbReference type="Proteomes" id="UP000828390">
    <property type="component" value="Unassembled WGS sequence"/>
</dbReference>
<sequence length="164" mass="18729">MPYIADNTKAELAASLFDLAATGVYTCCYYMCLPDLEEHKYHETGISSGLSQNIDRGLVHKINELVDEGVSDTDEMERRLRSHVMETENVTPAPTSKRFFPNRTTIRNHMRNAEKTKQTSIDDETNLEGFEEDARRIITGGECKEDNHKRGCKEDNLRRRMQGG</sequence>
<name>A0A9D4LZR6_DREPO</name>
<protein>
    <submittedName>
        <fullName evidence="1">Uncharacterized protein</fullName>
    </submittedName>
</protein>
<dbReference type="PANTHER" id="PTHR47456">
    <property type="entry name" value="PHD-TYPE DOMAIN-CONTAINING PROTEIN"/>
    <property type="match status" value="1"/>
</dbReference>
<organism evidence="1 2">
    <name type="scientific">Dreissena polymorpha</name>
    <name type="common">Zebra mussel</name>
    <name type="synonym">Mytilus polymorpha</name>
    <dbReference type="NCBI Taxonomy" id="45954"/>
    <lineage>
        <taxon>Eukaryota</taxon>
        <taxon>Metazoa</taxon>
        <taxon>Spiralia</taxon>
        <taxon>Lophotrochozoa</taxon>
        <taxon>Mollusca</taxon>
        <taxon>Bivalvia</taxon>
        <taxon>Autobranchia</taxon>
        <taxon>Heteroconchia</taxon>
        <taxon>Euheterodonta</taxon>
        <taxon>Imparidentia</taxon>
        <taxon>Neoheterodontei</taxon>
        <taxon>Myida</taxon>
        <taxon>Dreissenoidea</taxon>
        <taxon>Dreissenidae</taxon>
        <taxon>Dreissena</taxon>
    </lineage>
</organism>
<evidence type="ECO:0000313" key="1">
    <source>
        <dbReference type="EMBL" id="KAH3868175.1"/>
    </source>
</evidence>
<reference evidence="1" key="1">
    <citation type="journal article" date="2019" name="bioRxiv">
        <title>The Genome of the Zebra Mussel, Dreissena polymorpha: A Resource for Invasive Species Research.</title>
        <authorList>
            <person name="McCartney M.A."/>
            <person name="Auch B."/>
            <person name="Kono T."/>
            <person name="Mallez S."/>
            <person name="Zhang Y."/>
            <person name="Obille A."/>
            <person name="Becker A."/>
            <person name="Abrahante J.E."/>
            <person name="Garbe J."/>
            <person name="Badalamenti J.P."/>
            <person name="Herman A."/>
            <person name="Mangelson H."/>
            <person name="Liachko I."/>
            <person name="Sullivan S."/>
            <person name="Sone E.D."/>
            <person name="Koren S."/>
            <person name="Silverstein K.A.T."/>
            <person name="Beckman K.B."/>
            <person name="Gohl D.M."/>
        </authorList>
    </citation>
    <scope>NUCLEOTIDE SEQUENCE</scope>
    <source>
        <strain evidence="1">Duluth1</strain>
        <tissue evidence="1">Whole animal</tissue>
    </source>
</reference>
<dbReference type="GO" id="GO:0003700">
    <property type="term" value="F:DNA-binding transcription factor activity"/>
    <property type="evidence" value="ECO:0007669"/>
    <property type="project" value="InterPro"/>
</dbReference>
<dbReference type="InterPro" id="IPR029309">
    <property type="entry name" value="CaRF"/>
</dbReference>
<comment type="caution">
    <text evidence="1">The sequence shown here is derived from an EMBL/GenBank/DDBJ whole genome shotgun (WGS) entry which is preliminary data.</text>
</comment>